<comment type="function">
    <text evidence="1 10">Controls the rotational direction of flagella during chemotaxis.</text>
</comment>
<dbReference type="InterPro" id="IPR005503">
    <property type="entry name" value="FliL"/>
</dbReference>
<dbReference type="GO" id="GO:0009425">
    <property type="term" value="C:bacterial-type flagellum basal body"/>
    <property type="evidence" value="ECO:0007669"/>
    <property type="project" value="InterPro"/>
</dbReference>
<feature type="compositionally biased region" description="Basic and acidic residues" evidence="11">
    <location>
        <begin position="58"/>
        <end position="69"/>
    </location>
</feature>
<dbReference type="GO" id="GO:0005886">
    <property type="term" value="C:plasma membrane"/>
    <property type="evidence" value="ECO:0007669"/>
    <property type="project" value="UniProtKB-SubCell"/>
</dbReference>
<evidence type="ECO:0000313" key="13">
    <source>
        <dbReference type="Proteomes" id="UP000320314"/>
    </source>
</evidence>
<evidence type="ECO:0000256" key="5">
    <source>
        <dbReference type="ARBA" id="ARBA00022500"/>
    </source>
</evidence>
<keyword evidence="12" id="KW-0966">Cell projection</keyword>
<accession>A0A506TXT9</accession>
<dbReference type="GO" id="GO:0071973">
    <property type="term" value="P:bacterial-type flagellum-dependent cell motility"/>
    <property type="evidence" value="ECO:0007669"/>
    <property type="project" value="InterPro"/>
</dbReference>
<evidence type="ECO:0000256" key="3">
    <source>
        <dbReference type="ARBA" id="ARBA00008281"/>
    </source>
</evidence>
<comment type="similarity">
    <text evidence="3 10">Belongs to the FliL family.</text>
</comment>
<organism evidence="12 13">
    <name type="scientific">Pararhizobium mangrovi</name>
    <dbReference type="NCBI Taxonomy" id="2590452"/>
    <lineage>
        <taxon>Bacteria</taxon>
        <taxon>Pseudomonadati</taxon>
        <taxon>Pseudomonadota</taxon>
        <taxon>Alphaproteobacteria</taxon>
        <taxon>Hyphomicrobiales</taxon>
        <taxon>Rhizobiaceae</taxon>
        <taxon>Rhizobium/Agrobacterium group</taxon>
        <taxon>Pararhizobium</taxon>
    </lineage>
</organism>
<keyword evidence="10" id="KW-0997">Cell inner membrane</keyword>
<protein>
    <recommendedName>
        <fullName evidence="10">Flagellar protein FliL</fullName>
    </recommendedName>
</protein>
<gene>
    <name evidence="12" type="ORF">FJU11_13040</name>
</gene>
<keyword evidence="6 10" id="KW-0812">Transmembrane</keyword>
<keyword evidence="12" id="KW-0282">Flagellum</keyword>
<evidence type="ECO:0000256" key="10">
    <source>
        <dbReference type="RuleBase" id="RU364125"/>
    </source>
</evidence>
<keyword evidence="9 10" id="KW-0472">Membrane</keyword>
<comment type="subcellular location">
    <subcellularLocation>
        <location evidence="10">Cell inner membrane</location>
    </subcellularLocation>
    <subcellularLocation>
        <location evidence="2">Cell membrane</location>
        <topology evidence="2">Single-pass membrane protein</topology>
    </subcellularLocation>
</comment>
<feature type="transmembrane region" description="Helical" evidence="10">
    <location>
        <begin position="20"/>
        <end position="44"/>
    </location>
</feature>
<evidence type="ECO:0000256" key="8">
    <source>
        <dbReference type="ARBA" id="ARBA00022989"/>
    </source>
</evidence>
<keyword evidence="7 10" id="KW-0283">Flagellar rotation</keyword>
<feature type="region of interest" description="Disordered" evidence="11">
    <location>
        <begin position="51"/>
        <end position="74"/>
    </location>
</feature>
<evidence type="ECO:0000256" key="4">
    <source>
        <dbReference type="ARBA" id="ARBA00022475"/>
    </source>
</evidence>
<proteinExistence type="inferred from homology"/>
<keyword evidence="5 10" id="KW-0145">Chemotaxis</keyword>
<evidence type="ECO:0000256" key="7">
    <source>
        <dbReference type="ARBA" id="ARBA00022779"/>
    </source>
</evidence>
<dbReference type="Pfam" id="PF03748">
    <property type="entry name" value="FliL"/>
    <property type="match status" value="1"/>
</dbReference>
<dbReference type="AlphaFoldDB" id="A0A506TXT9"/>
<comment type="caution">
    <text evidence="12">The sequence shown here is derived from an EMBL/GenBank/DDBJ whole genome shotgun (WGS) entry which is preliminary data.</text>
</comment>
<keyword evidence="4" id="KW-1003">Cell membrane</keyword>
<dbReference type="EMBL" id="VHLH01000025">
    <property type="protein sequence ID" value="TPW26893.1"/>
    <property type="molecule type" value="Genomic_DNA"/>
</dbReference>
<evidence type="ECO:0000256" key="2">
    <source>
        <dbReference type="ARBA" id="ARBA00004162"/>
    </source>
</evidence>
<keyword evidence="13" id="KW-1185">Reference proteome</keyword>
<keyword evidence="8 10" id="KW-1133">Transmembrane helix</keyword>
<evidence type="ECO:0000256" key="11">
    <source>
        <dbReference type="SAM" id="MobiDB-lite"/>
    </source>
</evidence>
<dbReference type="OrthoDB" id="7908910at2"/>
<dbReference type="GO" id="GO:0006935">
    <property type="term" value="P:chemotaxis"/>
    <property type="evidence" value="ECO:0007669"/>
    <property type="project" value="UniProtKB-KW"/>
</dbReference>
<evidence type="ECO:0000256" key="1">
    <source>
        <dbReference type="ARBA" id="ARBA00002254"/>
    </source>
</evidence>
<evidence type="ECO:0000256" key="9">
    <source>
        <dbReference type="ARBA" id="ARBA00023136"/>
    </source>
</evidence>
<dbReference type="Proteomes" id="UP000320314">
    <property type="component" value="Unassembled WGS sequence"/>
</dbReference>
<dbReference type="RefSeq" id="WP_141167509.1">
    <property type="nucleotide sequence ID" value="NZ_VHLH01000025.1"/>
</dbReference>
<sequence length="173" mass="17964">MAGKKAEKSEGKGGKGSLVVTLAAVGGLSLLAVAGGFVLGGMLAPEDATAKTAPAAAHGEKAEGHGKEEAEGDQALSEANAHLVALDPMTTNLAYPADTWVRLAVSLVFKGEPDTAEAEAIHNDLMAYMRTVSLQQISGPRGFENLRNALGERAKLRSKGKVDDVLVRTFVIQ</sequence>
<reference evidence="12 13" key="1">
    <citation type="submission" date="2019-06" db="EMBL/GenBank/DDBJ databases">
        <authorList>
            <person name="Li M."/>
        </authorList>
    </citation>
    <scope>NUCLEOTIDE SEQUENCE [LARGE SCALE GENOMIC DNA]</scope>
    <source>
        <strain evidence="12 13">BGMRC6574</strain>
    </source>
</reference>
<evidence type="ECO:0000256" key="6">
    <source>
        <dbReference type="ARBA" id="ARBA00022692"/>
    </source>
</evidence>
<evidence type="ECO:0000313" key="12">
    <source>
        <dbReference type="EMBL" id="TPW26893.1"/>
    </source>
</evidence>
<name>A0A506TXT9_9HYPH</name>
<keyword evidence="12" id="KW-0969">Cilium</keyword>